<comment type="caution">
    <text evidence="3">The sequence shown here is derived from an EMBL/GenBank/DDBJ whole genome shotgun (WGS) entry which is preliminary data.</text>
</comment>
<evidence type="ECO:0000313" key="3">
    <source>
        <dbReference type="EMBL" id="MTV30126.1"/>
    </source>
</evidence>
<feature type="domain" description="Phasin" evidence="2">
    <location>
        <begin position="16"/>
        <end position="103"/>
    </location>
</feature>
<dbReference type="RefSeq" id="WP_155444782.1">
    <property type="nucleotide sequence ID" value="NZ_JAOQNR010000002.1"/>
</dbReference>
<feature type="compositionally biased region" description="Basic and acidic residues" evidence="1">
    <location>
        <begin position="116"/>
        <end position="129"/>
    </location>
</feature>
<evidence type="ECO:0000256" key="1">
    <source>
        <dbReference type="SAM" id="MobiDB-lite"/>
    </source>
</evidence>
<gene>
    <name evidence="3" type="ORF">GJ654_03860</name>
</gene>
<organism evidence="3 4">
    <name type="scientific">Rhodoblastus acidophilus</name>
    <name type="common">Rhodopseudomonas acidophila</name>
    <dbReference type="NCBI Taxonomy" id="1074"/>
    <lineage>
        <taxon>Bacteria</taxon>
        <taxon>Pseudomonadati</taxon>
        <taxon>Pseudomonadota</taxon>
        <taxon>Alphaproteobacteria</taxon>
        <taxon>Hyphomicrobiales</taxon>
        <taxon>Rhodoblastaceae</taxon>
        <taxon>Rhodoblastus</taxon>
    </lineage>
</organism>
<proteinExistence type="predicted"/>
<name>A0A6N8DJV0_RHOAC</name>
<dbReference type="Proteomes" id="UP000439113">
    <property type="component" value="Unassembled WGS sequence"/>
</dbReference>
<dbReference type="EMBL" id="WNKS01000002">
    <property type="protein sequence ID" value="MTV30126.1"/>
    <property type="molecule type" value="Genomic_DNA"/>
</dbReference>
<sequence>MASPQQHPIEQTAISGFRTLFGGVSSVSRKAQAIVGEFAKLSEAQLGAGAKAAERLRYAQSLQEVTTIQSELLKESYEATTNHYRKIAELAISTPQELAESAREFASTMAQAGQEGAERASEMTHRMGEKAAQANDETGDAAQSAMRGGDRG</sequence>
<evidence type="ECO:0000259" key="2">
    <source>
        <dbReference type="Pfam" id="PF09361"/>
    </source>
</evidence>
<accession>A0A6N8DJV0</accession>
<dbReference type="AlphaFoldDB" id="A0A6N8DJV0"/>
<reference evidence="3 4" key="1">
    <citation type="submission" date="2019-11" db="EMBL/GenBank/DDBJ databases">
        <title>Whole-genome sequence of a Rhodoblastus acidophilus DSM 142.</title>
        <authorList>
            <person name="Kyndt J.A."/>
            <person name="Meyer T.E."/>
        </authorList>
    </citation>
    <scope>NUCLEOTIDE SEQUENCE [LARGE SCALE GENOMIC DNA]</scope>
    <source>
        <strain evidence="3 4">DSM 142</strain>
    </source>
</reference>
<dbReference type="OrthoDB" id="9936797at2"/>
<protein>
    <recommendedName>
        <fullName evidence="2">Phasin domain-containing protein</fullName>
    </recommendedName>
</protein>
<feature type="region of interest" description="Disordered" evidence="1">
    <location>
        <begin position="99"/>
        <end position="152"/>
    </location>
</feature>
<dbReference type="InterPro" id="IPR018968">
    <property type="entry name" value="Phasin"/>
</dbReference>
<evidence type="ECO:0000313" key="4">
    <source>
        <dbReference type="Proteomes" id="UP000439113"/>
    </source>
</evidence>
<dbReference type="Pfam" id="PF09361">
    <property type="entry name" value="Phasin_2"/>
    <property type="match status" value="1"/>
</dbReference>